<keyword evidence="4 13" id="KW-0812">Transmembrane</keyword>
<feature type="domain" description="Major facilitator superfamily (MFS) profile" evidence="14">
    <location>
        <begin position="49"/>
        <end position="466"/>
    </location>
</feature>
<dbReference type="CDD" id="cd17318">
    <property type="entry name" value="MFS_SLC17"/>
    <property type="match status" value="1"/>
</dbReference>
<keyword evidence="7" id="KW-0915">Sodium</keyword>
<evidence type="ECO:0000256" key="7">
    <source>
        <dbReference type="ARBA" id="ARBA00023053"/>
    </source>
</evidence>
<dbReference type="SUPFAM" id="SSF103473">
    <property type="entry name" value="MFS general substrate transporter"/>
    <property type="match status" value="1"/>
</dbReference>
<name>A0A1B6KJM2_9HEMI</name>
<dbReference type="GO" id="GO:0016020">
    <property type="term" value="C:membrane"/>
    <property type="evidence" value="ECO:0007669"/>
    <property type="project" value="UniProtKB-SubCell"/>
</dbReference>
<evidence type="ECO:0000256" key="13">
    <source>
        <dbReference type="SAM" id="Phobius"/>
    </source>
</evidence>
<gene>
    <name evidence="15" type="ORF">g.40305</name>
</gene>
<feature type="transmembrane region" description="Helical" evidence="13">
    <location>
        <begin position="376"/>
        <end position="395"/>
    </location>
</feature>
<keyword evidence="6 13" id="KW-1133">Transmembrane helix</keyword>
<keyword evidence="3" id="KW-0813">Transport</keyword>
<evidence type="ECO:0000256" key="11">
    <source>
        <dbReference type="ARBA" id="ARBA00068450"/>
    </source>
</evidence>
<evidence type="ECO:0000256" key="4">
    <source>
        <dbReference type="ARBA" id="ARBA00022692"/>
    </source>
</evidence>
<feature type="transmembrane region" description="Helical" evidence="13">
    <location>
        <begin position="117"/>
        <end position="136"/>
    </location>
</feature>
<organism evidence="15">
    <name type="scientific">Graphocephala atropunctata</name>
    <dbReference type="NCBI Taxonomy" id="36148"/>
    <lineage>
        <taxon>Eukaryota</taxon>
        <taxon>Metazoa</taxon>
        <taxon>Ecdysozoa</taxon>
        <taxon>Arthropoda</taxon>
        <taxon>Hexapoda</taxon>
        <taxon>Insecta</taxon>
        <taxon>Pterygota</taxon>
        <taxon>Neoptera</taxon>
        <taxon>Paraneoptera</taxon>
        <taxon>Hemiptera</taxon>
        <taxon>Auchenorrhyncha</taxon>
        <taxon>Membracoidea</taxon>
        <taxon>Cicadellidae</taxon>
        <taxon>Cicadellinae</taxon>
        <taxon>Cicadellini</taxon>
        <taxon>Graphocephala</taxon>
    </lineage>
</organism>
<evidence type="ECO:0000256" key="5">
    <source>
        <dbReference type="ARBA" id="ARBA00022847"/>
    </source>
</evidence>
<dbReference type="GO" id="GO:0006820">
    <property type="term" value="P:monoatomic anion transport"/>
    <property type="evidence" value="ECO:0007669"/>
    <property type="project" value="TreeGrafter"/>
</dbReference>
<feature type="transmembrane region" description="Helical" evidence="13">
    <location>
        <begin position="442"/>
        <end position="461"/>
    </location>
</feature>
<evidence type="ECO:0000256" key="10">
    <source>
        <dbReference type="ARBA" id="ARBA00054632"/>
    </source>
</evidence>
<evidence type="ECO:0000256" key="3">
    <source>
        <dbReference type="ARBA" id="ARBA00022448"/>
    </source>
</evidence>
<feature type="transmembrane region" description="Helical" evidence="13">
    <location>
        <begin position="142"/>
        <end position="167"/>
    </location>
</feature>
<keyword evidence="8 13" id="KW-0472">Membrane</keyword>
<dbReference type="PANTHER" id="PTHR11662:SF280">
    <property type="entry name" value="FI21844P1-RELATED"/>
    <property type="match status" value="1"/>
</dbReference>
<comment type="similarity">
    <text evidence="2">Belongs to the major facilitator superfamily. Sodium/anion cotransporter family.</text>
</comment>
<dbReference type="GO" id="GO:0006814">
    <property type="term" value="P:sodium ion transport"/>
    <property type="evidence" value="ECO:0007669"/>
    <property type="project" value="UniProtKB-KW"/>
</dbReference>
<dbReference type="PROSITE" id="PS50850">
    <property type="entry name" value="MFS"/>
    <property type="match status" value="1"/>
</dbReference>
<dbReference type="GO" id="GO:0015293">
    <property type="term" value="F:symporter activity"/>
    <property type="evidence" value="ECO:0007669"/>
    <property type="project" value="UniProtKB-KW"/>
</dbReference>
<feature type="transmembrane region" description="Helical" evidence="13">
    <location>
        <begin position="208"/>
        <end position="229"/>
    </location>
</feature>
<dbReference type="Pfam" id="PF07690">
    <property type="entry name" value="MFS_1"/>
    <property type="match status" value="1"/>
</dbReference>
<keyword evidence="9" id="KW-0406">Ion transport</keyword>
<dbReference type="FunFam" id="1.20.1250.20:FF:000144">
    <property type="entry name" value="Picot, isoform B"/>
    <property type="match status" value="1"/>
</dbReference>
<feature type="transmembrane region" description="Helical" evidence="13">
    <location>
        <begin position="43"/>
        <end position="69"/>
    </location>
</feature>
<feature type="region of interest" description="Disordered" evidence="12">
    <location>
        <begin position="17"/>
        <end position="36"/>
    </location>
</feature>
<feature type="compositionally biased region" description="Polar residues" evidence="12">
    <location>
        <begin position="17"/>
        <end position="34"/>
    </location>
</feature>
<protein>
    <recommendedName>
        <fullName evidence="11">Putative inorganic phosphate cotransporter</fullName>
    </recommendedName>
</protein>
<feature type="transmembrane region" description="Helical" evidence="13">
    <location>
        <begin position="312"/>
        <end position="333"/>
    </location>
</feature>
<accession>A0A1B6KJM2</accession>
<evidence type="ECO:0000259" key="14">
    <source>
        <dbReference type="PROSITE" id="PS50850"/>
    </source>
</evidence>
<feature type="non-terminal residue" evidence="15">
    <location>
        <position position="1"/>
    </location>
</feature>
<keyword evidence="9" id="KW-0739">Sodium transport</keyword>
<reference evidence="15" key="1">
    <citation type="submission" date="2015-11" db="EMBL/GenBank/DDBJ databases">
        <title>De novo transcriptome assembly of four potential Pierce s Disease insect vectors from Arizona vineyards.</title>
        <authorList>
            <person name="Tassone E.E."/>
        </authorList>
    </citation>
    <scope>NUCLEOTIDE SEQUENCE</scope>
</reference>
<evidence type="ECO:0000313" key="15">
    <source>
        <dbReference type="EMBL" id="JAT11653.1"/>
    </source>
</evidence>
<dbReference type="InterPro" id="IPR036259">
    <property type="entry name" value="MFS_trans_sf"/>
</dbReference>
<evidence type="ECO:0000256" key="9">
    <source>
        <dbReference type="ARBA" id="ARBA00023201"/>
    </source>
</evidence>
<feature type="transmembrane region" description="Helical" evidence="13">
    <location>
        <begin position="179"/>
        <end position="202"/>
    </location>
</feature>
<evidence type="ECO:0000256" key="1">
    <source>
        <dbReference type="ARBA" id="ARBA00004141"/>
    </source>
</evidence>
<dbReference type="Gene3D" id="1.20.1250.20">
    <property type="entry name" value="MFS general substrate transporter like domains"/>
    <property type="match status" value="2"/>
</dbReference>
<dbReference type="InterPro" id="IPR050382">
    <property type="entry name" value="MFS_Na/Anion_cotransporter"/>
</dbReference>
<sequence length="486" mass="53404">EDYHEVIRAAGVSVVSSNMEDSMEPSTESKQSQRPPGLGVRHLQALMTFCCLVLAYAMRVNLSVGIVAMTDNSSNPDFMELPWDSSTKGIILSSFFWGYLILQVPAGEMARRFGAKYLLFGAMMVCSVFTILSPIIAQNFSWTVFFMTRVVQGLAQGFFYPSINAFLAKWAPPLERSRIFSFVFVGTQFGTVLTLPIAGYLAASPWGWPSIFYSTGLCGVLWAVVWLFLGANSPDSHPSISDNEREYINSALVNTSAENNKLKTPWRSVLSSVPLWALLVTHLGQNWGYWMLLTQLPNYFSHVLDFNIQNNGLMTALPYLIMCPLTLLFSWVADYIHAKHLLTLSVSRKMWNSLAHYGGAAALLALPLVNSVSGAVILLTTAIALNAGIFSGYLTNHLDLAPNFAGLLMGITNGFANITSILAPTVTGLIVSDETSREQWLVAFYISAGAFFVGNTVFILFGSTDVQTWNKASNDANHENEDSLTV</sequence>
<feature type="transmembrane region" description="Helical" evidence="13">
    <location>
        <begin position="407"/>
        <end position="430"/>
    </location>
</feature>
<feature type="transmembrane region" description="Helical" evidence="13">
    <location>
        <begin position="354"/>
        <end position="370"/>
    </location>
</feature>
<dbReference type="InterPro" id="IPR020846">
    <property type="entry name" value="MFS_dom"/>
</dbReference>
<dbReference type="FunFam" id="1.20.1250.20:FF:000003">
    <property type="entry name" value="Solute carrier family 17 member 3"/>
    <property type="match status" value="1"/>
</dbReference>
<keyword evidence="5" id="KW-0769">Symport</keyword>
<dbReference type="InterPro" id="IPR011701">
    <property type="entry name" value="MFS"/>
</dbReference>
<proteinExistence type="inferred from homology"/>
<dbReference type="EMBL" id="GEBQ01028324">
    <property type="protein sequence ID" value="JAT11653.1"/>
    <property type="molecule type" value="Transcribed_RNA"/>
</dbReference>
<evidence type="ECO:0000256" key="6">
    <source>
        <dbReference type="ARBA" id="ARBA00022989"/>
    </source>
</evidence>
<comment type="function">
    <text evidence="10">May be an inorganic phosphate cotransporter.</text>
</comment>
<comment type="subcellular location">
    <subcellularLocation>
        <location evidence="1">Membrane</location>
        <topology evidence="1">Multi-pass membrane protein</topology>
    </subcellularLocation>
</comment>
<evidence type="ECO:0000256" key="12">
    <source>
        <dbReference type="SAM" id="MobiDB-lite"/>
    </source>
</evidence>
<feature type="transmembrane region" description="Helical" evidence="13">
    <location>
        <begin position="269"/>
        <end position="292"/>
    </location>
</feature>
<feature type="transmembrane region" description="Helical" evidence="13">
    <location>
        <begin position="89"/>
        <end position="105"/>
    </location>
</feature>
<dbReference type="AlphaFoldDB" id="A0A1B6KJM2"/>
<evidence type="ECO:0000256" key="2">
    <source>
        <dbReference type="ARBA" id="ARBA00008586"/>
    </source>
</evidence>
<evidence type="ECO:0000256" key="8">
    <source>
        <dbReference type="ARBA" id="ARBA00023136"/>
    </source>
</evidence>
<dbReference type="PANTHER" id="PTHR11662">
    <property type="entry name" value="SOLUTE CARRIER FAMILY 17"/>
    <property type="match status" value="1"/>
</dbReference>